<gene>
    <name evidence="2" type="ORF">Pan216_05270</name>
</gene>
<organism evidence="2 3">
    <name type="scientific">Kolteria novifilia</name>
    <dbReference type="NCBI Taxonomy" id="2527975"/>
    <lineage>
        <taxon>Bacteria</taxon>
        <taxon>Pseudomonadati</taxon>
        <taxon>Planctomycetota</taxon>
        <taxon>Planctomycetia</taxon>
        <taxon>Kolteriales</taxon>
        <taxon>Kolteriaceae</taxon>
        <taxon>Kolteria</taxon>
    </lineage>
</organism>
<dbReference type="KEGG" id="knv:Pan216_05270"/>
<keyword evidence="3" id="KW-1185">Reference proteome</keyword>
<dbReference type="InterPro" id="IPR009288">
    <property type="entry name" value="AIG2-like_dom"/>
</dbReference>
<evidence type="ECO:0000313" key="3">
    <source>
        <dbReference type="Proteomes" id="UP000317093"/>
    </source>
</evidence>
<feature type="domain" description="Gamma-glutamylcyclotransferase AIG2-like" evidence="1">
    <location>
        <begin position="8"/>
        <end position="101"/>
    </location>
</feature>
<dbReference type="InterPro" id="IPR013024">
    <property type="entry name" value="GGCT-like"/>
</dbReference>
<dbReference type="EMBL" id="CP036279">
    <property type="protein sequence ID" value="QDU59695.1"/>
    <property type="molecule type" value="Genomic_DNA"/>
</dbReference>
<dbReference type="OrthoDB" id="8538589at2"/>
<dbReference type="Pfam" id="PF06094">
    <property type="entry name" value="GGACT"/>
    <property type="match status" value="1"/>
</dbReference>
<dbReference type="SUPFAM" id="SSF110857">
    <property type="entry name" value="Gamma-glutamyl cyclotransferase-like"/>
    <property type="match status" value="1"/>
</dbReference>
<dbReference type="InterPro" id="IPR036568">
    <property type="entry name" value="GGCT-like_sf"/>
</dbReference>
<evidence type="ECO:0000259" key="1">
    <source>
        <dbReference type="Pfam" id="PF06094"/>
    </source>
</evidence>
<name>A0A518AY92_9BACT</name>
<protein>
    <recommendedName>
        <fullName evidence="1">Gamma-glutamylcyclotransferase AIG2-like domain-containing protein</fullName>
    </recommendedName>
</protein>
<accession>A0A518AY92</accession>
<dbReference type="CDD" id="cd06661">
    <property type="entry name" value="GGCT_like"/>
    <property type="match status" value="1"/>
</dbReference>
<dbReference type="Gene3D" id="3.10.490.10">
    <property type="entry name" value="Gamma-glutamyl cyclotransferase-like"/>
    <property type="match status" value="1"/>
</dbReference>
<evidence type="ECO:0000313" key="2">
    <source>
        <dbReference type="EMBL" id="QDU59695.1"/>
    </source>
</evidence>
<dbReference type="RefSeq" id="WP_145254377.1">
    <property type="nucleotide sequence ID" value="NZ_CP036279.1"/>
</dbReference>
<proteinExistence type="predicted"/>
<dbReference type="Proteomes" id="UP000317093">
    <property type="component" value="Chromosome"/>
</dbReference>
<reference evidence="2 3" key="1">
    <citation type="submission" date="2019-02" db="EMBL/GenBank/DDBJ databases">
        <title>Deep-cultivation of Planctomycetes and their phenomic and genomic characterization uncovers novel biology.</title>
        <authorList>
            <person name="Wiegand S."/>
            <person name="Jogler M."/>
            <person name="Boedeker C."/>
            <person name="Pinto D."/>
            <person name="Vollmers J."/>
            <person name="Rivas-Marin E."/>
            <person name="Kohn T."/>
            <person name="Peeters S.H."/>
            <person name="Heuer A."/>
            <person name="Rast P."/>
            <person name="Oberbeckmann S."/>
            <person name="Bunk B."/>
            <person name="Jeske O."/>
            <person name="Meyerdierks A."/>
            <person name="Storesund J.E."/>
            <person name="Kallscheuer N."/>
            <person name="Luecker S."/>
            <person name="Lage O.M."/>
            <person name="Pohl T."/>
            <person name="Merkel B.J."/>
            <person name="Hornburger P."/>
            <person name="Mueller R.-W."/>
            <person name="Bruemmer F."/>
            <person name="Labrenz M."/>
            <person name="Spormann A.M."/>
            <person name="Op den Camp H."/>
            <person name="Overmann J."/>
            <person name="Amann R."/>
            <person name="Jetten M.S.M."/>
            <person name="Mascher T."/>
            <person name="Medema M.H."/>
            <person name="Devos D.P."/>
            <person name="Kaster A.-K."/>
            <person name="Ovreas L."/>
            <person name="Rohde M."/>
            <person name="Galperin M.Y."/>
            <person name="Jogler C."/>
        </authorList>
    </citation>
    <scope>NUCLEOTIDE SEQUENCE [LARGE SCALE GENOMIC DNA]</scope>
    <source>
        <strain evidence="2 3">Pan216</strain>
    </source>
</reference>
<dbReference type="AlphaFoldDB" id="A0A518AY92"/>
<sequence>MSDDTCLLFVYGLLRPGIRPPRTMRSHWPDRVIGELHHLGPYPGAIRIGKGSASFEGDIVEIATSELPALDEFEDVDTGLYARIRTTTLGGHDVWIYEYRRPLSPLATPIERWESNASSGSPLT</sequence>